<name>A0A914XI40_9BILA</name>
<dbReference type="InterPro" id="IPR014352">
    <property type="entry name" value="FERM/acyl-CoA-bd_prot_sf"/>
</dbReference>
<sequence length="172" mass="20560">QQKIKKNHFEKLVRFDELTYELWGLYQQAVVGNINVPKRDYMDPRELSWMWSWIKGNKKWHAWNGWRGLASDEAKRLYIEKVTAIANDLPNLVEQWKDEMDPRVPDEKAWVPDEEKEERLRIIEKAKRERRIRDAIAAEEEAAMELRHAQRRAQGEPSDTEESETEDIDDTI</sequence>
<evidence type="ECO:0000313" key="4">
    <source>
        <dbReference type="Proteomes" id="UP000887566"/>
    </source>
</evidence>
<dbReference type="Proteomes" id="UP000887566">
    <property type="component" value="Unplaced"/>
</dbReference>
<dbReference type="PANTHER" id="PTHR23310">
    <property type="entry name" value="ACYL-COA-BINDING PROTEIN, ACBP"/>
    <property type="match status" value="1"/>
</dbReference>
<protein>
    <submittedName>
        <fullName evidence="5">ACB domain-containing protein</fullName>
    </submittedName>
</protein>
<evidence type="ECO:0000256" key="2">
    <source>
        <dbReference type="SAM" id="MobiDB-lite"/>
    </source>
</evidence>
<dbReference type="Gene3D" id="1.20.80.10">
    <property type="match status" value="1"/>
</dbReference>
<dbReference type="WBParaSite" id="PSAMB.scaffold845size40324.g9218.t1">
    <property type="protein sequence ID" value="PSAMB.scaffold845size40324.g9218.t1"/>
    <property type="gene ID" value="PSAMB.scaffold845size40324.g9218"/>
</dbReference>
<dbReference type="Pfam" id="PF00887">
    <property type="entry name" value="ACBP"/>
    <property type="match status" value="1"/>
</dbReference>
<organism evidence="4 5">
    <name type="scientific">Plectus sambesii</name>
    <dbReference type="NCBI Taxonomy" id="2011161"/>
    <lineage>
        <taxon>Eukaryota</taxon>
        <taxon>Metazoa</taxon>
        <taxon>Ecdysozoa</taxon>
        <taxon>Nematoda</taxon>
        <taxon>Chromadorea</taxon>
        <taxon>Plectida</taxon>
        <taxon>Plectina</taxon>
        <taxon>Plectoidea</taxon>
        <taxon>Plectidae</taxon>
        <taxon>Plectus</taxon>
    </lineage>
</organism>
<dbReference type="InterPro" id="IPR000582">
    <property type="entry name" value="Acyl-CoA-binding_protein"/>
</dbReference>
<keyword evidence="4" id="KW-1185">Reference proteome</keyword>
<reference evidence="5" key="1">
    <citation type="submission" date="2022-11" db="UniProtKB">
        <authorList>
            <consortium name="WormBaseParasite"/>
        </authorList>
    </citation>
    <scope>IDENTIFICATION</scope>
</reference>
<evidence type="ECO:0000256" key="1">
    <source>
        <dbReference type="ARBA" id="ARBA00023121"/>
    </source>
</evidence>
<dbReference type="InterPro" id="IPR035984">
    <property type="entry name" value="Acyl-CoA-binding_sf"/>
</dbReference>
<dbReference type="PROSITE" id="PS51228">
    <property type="entry name" value="ACB_2"/>
    <property type="match status" value="1"/>
</dbReference>
<dbReference type="AlphaFoldDB" id="A0A914XI40"/>
<dbReference type="SUPFAM" id="SSF47027">
    <property type="entry name" value="Acyl-CoA binding protein"/>
    <property type="match status" value="1"/>
</dbReference>
<feature type="domain" description="ACB" evidence="3">
    <location>
        <begin position="1"/>
        <end position="91"/>
    </location>
</feature>
<feature type="compositionally biased region" description="Acidic residues" evidence="2">
    <location>
        <begin position="158"/>
        <end position="172"/>
    </location>
</feature>
<dbReference type="PANTHER" id="PTHR23310:SF124">
    <property type="entry name" value="ACB DOMAIN-CONTAINING PROTEIN"/>
    <property type="match status" value="1"/>
</dbReference>
<evidence type="ECO:0000313" key="5">
    <source>
        <dbReference type="WBParaSite" id="PSAMB.scaffold845size40324.g9218.t1"/>
    </source>
</evidence>
<dbReference type="GO" id="GO:0006631">
    <property type="term" value="P:fatty acid metabolic process"/>
    <property type="evidence" value="ECO:0007669"/>
    <property type="project" value="TreeGrafter"/>
</dbReference>
<keyword evidence="1" id="KW-0446">Lipid-binding</keyword>
<evidence type="ECO:0000259" key="3">
    <source>
        <dbReference type="PROSITE" id="PS51228"/>
    </source>
</evidence>
<dbReference type="GO" id="GO:0000062">
    <property type="term" value="F:fatty-acyl-CoA binding"/>
    <property type="evidence" value="ECO:0007669"/>
    <property type="project" value="InterPro"/>
</dbReference>
<feature type="region of interest" description="Disordered" evidence="2">
    <location>
        <begin position="143"/>
        <end position="172"/>
    </location>
</feature>
<accession>A0A914XI40</accession>
<proteinExistence type="predicted"/>